<sequence length="158" mass="17175">MGTPSQFASLLPSAPKGVREPGTARDAMVTIPKTLDQQSDVGAVRRQLVDDHVHIVLIVDEHRRLLTTITRSDLSSSVPDSARAVDVGRLAGRTTRASMPISDVTSQLDRTGERRMAVTDNQGRLLGLLCLKQSRRGYCSDDGVAARVHDIGRPRILP</sequence>
<dbReference type="InterPro" id="IPR046342">
    <property type="entry name" value="CBS_dom_sf"/>
</dbReference>
<dbReference type="Gene3D" id="3.10.580.10">
    <property type="entry name" value="CBS-domain"/>
    <property type="match status" value="1"/>
</dbReference>
<evidence type="ECO:0000313" key="5">
    <source>
        <dbReference type="Proteomes" id="UP001501598"/>
    </source>
</evidence>
<feature type="domain" description="CBS" evidence="3">
    <location>
        <begin position="28"/>
        <end position="85"/>
    </location>
</feature>
<evidence type="ECO:0000256" key="2">
    <source>
        <dbReference type="SAM" id="MobiDB-lite"/>
    </source>
</evidence>
<dbReference type="Proteomes" id="UP001501598">
    <property type="component" value="Unassembled WGS sequence"/>
</dbReference>
<dbReference type="InterPro" id="IPR000644">
    <property type="entry name" value="CBS_dom"/>
</dbReference>
<name>A0ABP8S1Z4_9PSEU</name>
<gene>
    <name evidence="4" type="ORF">GCM10023175_65190</name>
</gene>
<evidence type="ECO:0000256" key="1">
    <source>
        <dbReference type="PROSITE-ProRule" id="PRU00703"/>
    </source>
</evidence>
<dbReference type="PROSITE" id="PS51371">
    <property type="entry name" value="CBS"/>
    <property type="match status" value="1"/>
</dbReference>
<dbReference type="SUPFAM" id="SSF54631">
    <property type="entry name" value="CBS-domain pair"/>
    <property type="match status" value="1"/>
</dbReference>
<organism evidence="4 5">
    <name type="scientific">Pseudonocardia xishanensis</name>
    <dbReference type="NCBI Taxonomy" id="630995"/>
    <lineage>
        <taxon>Bacteria</taxon>
        <taxon>Bacillati</taxon>
        <taxon>Actinomycetota</taxon>
        <taxon>Actinomycetes</taxon>
        <taxon>Pseudonocardiales</taxon>
        <taxon>Pseudonocardiaceae</taxon>
        <taxon>Pseudonocardia</taxon>
    </lineage>
</organism>
<feature type="region of interest" description="Disordered" evidence="2">
    <location>
        <begin position="1"/>
        <end position="24"/>
    </location>
</feature>
<reference evidence="5" key="1">
    <citation type="journal article" date="2019" name="Int. J. Syst. Evol. Microbiol.">
        <title>The Global Catalogue of Microorganisms (GCM) 10K type strain sequencing project: providing services to taxonomists for standard genome sequencing and annotation.</title>
        <authorList>
            <consortium name="The Broad Institute Genomics Platform"/>
            <consortium name="The Broad Institute Genome Sequencing Center for Infectious Disease"/>
            <person name="Wu L."/>
            <person name="Ma J."/>
        </authorList>
    </citation>
    <scope>NUCLEOTIDE SEQUENCE [LARGE SCALE GENOMIC DNA]</scope>
    <source>
        <strain evidence="5">JCM 17906</strain>
    </source>
</reference>
<protein>
    <recommendedName>
        <fullName evidence="3">CBS domain-containing protein</fullName>
    </recommendedName>
</protein>
<keyword evidence="1" id="KW-0129">CBS domain</keyword>
<keyword evidence="5" id="KW-1185">Reference proteome</keyword>
<evidence type="ECO:0000313" key="4">
    <source>
        <dbReference type="EMBL" id="GAA4558651.1"/>
    </source>
</evidence>
<dbReference type="EMBL" id="BAABGT010000114">
    <property type="protein sequence ID" value="GAA4558651.1"/>
    <property type="molecule type" value="Genomic_DNA"/>
</dbReference>
<comment type="caution">
    <text evidence="4">The sequence shown here is derived from an EMBL/GenBank/DDBJ whole genome shotgun (WGS) entry which is preliminary data.</text>
</comment>
<evidence type="ECO:0000259" key="3">
    <source>
        <dbReference type="PROSITE" id="PS51371"/>
    </source>
</evidence>
<accession>A0ABP8S1Z4</accession>
<proteinExistence type="predicted"/>